<dbReference type="HOGENOM" id="CLU_040761_4_0_2"/>
<evidence type="ECO:0000256" key="1">
    <source>
        <dbReference type="ARBA" id="ARBA00011040"/>
    </source>
</evidence>
<dbReference type="EMBL" id="CP000816">
    <property type="protein sequence ID" value="ABU82502.1"/>
    <property type="molecule type" value="Genomic_DNA"/>
</dbReference>
<accession>A8AC50</accession>
<keyword evidence="4" id="KW-1185">Reference proteome</keyword>
<dbReference type="KEGG" id="iho:Igni_1326"/>
<evidence type="ECO:0000259" key="2">
    <source>
        <dbReference type="Pfam" id="PF02374"/>
    </source>
</evidence>
<dbReference type="SUPFAM" id="SSF52540">
    <property type="entry name" value="P-loop containing nucleoside triphosphate hydrolases"/>
    <property type="match status" value="1"/>
</dbReference>
<dbReference type="PhylomeDB" id="A8AC50"/>
<name>A8AC50_IGNH4</name>
<keyword evidence="3" id="KW-0378">Hydrolase</keyword>
<comment type="similarity">
    <text evidence="1">Belongs to the arsA ATPase family.</text>
</comment>
<dbReference type="Proteomes" id="UP000000262">
    <property type="component" value="Chromosome"/>
</dbReference>
<dbReference type="GO" id="GO:0016887">
    <property type="term" value="F:ATP hydrolysis activity"/>
    <property type="evidence" value="ECO:0007669"/>
    <property type="project" value="InterPro"/>
</dbReference>
<proteinExistence type="inferred from homology"/>
<dbReference type="InterPro" id="IPR016300">
    <property type="entry name" value="ATPase_ArsA/GET3"/>
</dbReference>
<dbReference type="InterPro" id="IPR027417">
    <property type="entry name" value="P-loop_NTPase"/>
</dbReference>
<evidence type="ECO:0000313" key="4">
    <source>
        <dbReference type="Proteomes" id="UP000000262"/>
    </source>
</evidence>
<protein>
    <submittedName>
        <fullName evidence="3">Arsenite-transporting ATPase</fullName>
        <ecNumber evidence="3">3.6.3.16</ecNumber>
    </submittedName>
</protein>
<dbReference type="PANTHER" id="PTHR10803">
    <property type="entry name" value="ARSENICAL PUMP-DRIVING ATPASE ARSENITE-TRANSLOCATING ATPASE"/>
    <property type="match status" value="1"/>
</dbReference>
<dbReference type="Pfam" id="PF02374">
    <property type="entry name" value="ArsA_ATPase"/>
    <property type="match status" value="1"/>
</dbReference>
<reference evidence="3 4" key="1">
    <citation type="journal article" date="2008" name="Genome Biol.">
        <title>A genomic analysis of the archaeal system Ignicoccus hospitalis-Nanoarchaeum equitans.</title>
        <authorList>
            <person name="Podar M."/>
            <person name="Anderson I."/>
            <person name="Makarova K.S."/>
            <person name="Elkins J.G."/>
            <person name="Ivanova N."/>
            <person name="Wall M.A."/>
            <person name="Lykidis A."/>
            <person name="Mavromatis K."/>
            <person name="Sun H."/>
            <person name="Hudson M.E."/>
            <person name="Chen W."/>
            <person name="Deciu C."/>
            <person name="Hutchison D."/>
            <person name="Eads J.R."/>
            <person name="Anderson A."/>
            <person name="Fernandes F."/>
            <person name="Szeto E."/>
            <person name="Lapidus A."/>
            <person name="Kyrpides N.C."/>
            <person name="Saier M.H.Jr."/>
            <person name="Richardson P.M."/>
            <person name="Rachel R."/>
            <person name="Huber H."/>
            <person name="Eisen J.A."/>
            <person name="Koonin E.V."/>
            <person name="Keller M."/>
            <person name="Stetter K.O."/>
        </authorList>
    </citation>
    <scope>NUCLEOTIDE SEQUENCE [LARGE SCALE GENOMIC DNA]</scope>
    <source>
        <strain evidence="4">KIN4/I / DSM 18386 / JCM 14125</strain>
    </source>
</reference>
<dbReference type="Gene3D" id="3.40.50.300">
    <property type="entry name" value="P-loop containing nucleotide triphosphate hydrolases"/>
    <property type="match status" value="1"/>
</dbReference>
<dbReference type="EC" id="3.6.3.16" evidence="3"/>
<dbReference type="InterPro" id="IPR025723">
    <property type="entry name" value="ArsA/GET3_ATPase-like"/>
</dbReference>
<dbReference type="GO" id="GO:0005524">
    <property type="term" value="F:ATP binding"/>
    <property type="evidence" value="ECO:0007669"/>
    <property type="project" value="InterPro"/>
</dbReference>
<dbReference type="AlphaFoldDB" id="A8AC50"/>
<organism evidence="3 4">
    <name type="scientific">Ignicoccus hospitalis (strain KIN4/I / DSM 18386 / JCM 14125)</name>
    <dbReference type="NCBI Taxonomy" id="453591"/>
    <lineage>
        <taxon>Archaea</taxon>
        <taxon>Thermoproteota</taxon>
        <taxon>Thermoprotei</taxon>
        <taxon>Desulfurococcales</taxon>
        <taxon>Desulfurococcaceae</taxon>
        <taxon>Ignicoccus</taxon>
    </lineage>
</organism>
<gene>
    <name evidence="3" type="ordered locus">Igni_1326</name>
</gene>
<sequence length="309" mass="35066">MISVVKKVFHFMGKGGVGKTTSAATQASLLSERGKTLIVSLDPAHNLGDVLGAKVGEEPEEVAPNLYAAEPNVDRIISSFVKRVVEELQDHYKYLKVYNLDNVLRVLEYTPGVEEQALLEALAKFMNLEVFDYLVIDHAPTGLSVRVLLLPEIMEGWLERLIELRKQIIKRRKILGDDEEDQVLNILLEELEKNKKLKELLKDPERSSVIVVLNPEEMPFLEAKRIKDTLADFGIPLCGVVVNKIVSERHEDSIVRSIMEEQKRWLSRINEEFKDYKIIRVPYLVPPPKGLETLKKVGREVWGGALCCS</sequence>
<dbReference type="eggNOG" id="arCOG02849">
    <property type="taxonomic scope" value="Archaea"/>
</dbReference>
<feature type="domain" description="ArsA/GET3 Anion-transporting ATPase-like" evidence="2">
    <location>
        <begin position="7"/>
        <end position="299"/>
    </location>
</feature>
<dbReference type="NCBIfam" id="TIGR00345">
    <property type="entry name" value="GET3_arsA_TRC40"/>
    <property type="match status" value="1"/>
</dbReference>
<dbReference type="PANTHER" id="PTHR10803:SF3">
    <property type="entry name" value="ATPASE GET3"/>
    <property type="match status" value="1"/>
</dbReference>
<evidence type="ECO:0000313" key="3">
    <source>
        <dbReference type="EMBL" id="ABU82502.1"/>
    </source>
</evidence>
<dbReference type="CDD" id="cd02035">
    <property type="entry name" value="ArsA"/>
    <property type="match status" value="1"/>
</dbReference>
<dbReference type="STRING" id="453591.Igni_1326"/>